<comment type="caution">
    <text evidence="7">The sequence shown here is derived from an EMBL/GenBank/DDBJ whole genome shotgun (WGS) entry which is preliminary data.</text>
</comment>
<keyword evidence="8" id="KW-1185">Reference proteome</keyword>
<evidence type="ECO:0000256" key="1">
    <source>
        <dbReference type="ARBA" id="ARBA00004141"/>
    </source>
</evidence>
<evidence type="ECO:0000313" key="7">
    <source>
        <dbReference type="EMBL" id="KAB7503064.1"/>
    </source>
</evidence>
<dbReference type="SUPFAM" id="SSF103473">
    <property type="entry name" value="MFS general substrate transporter"/>
    <property type="match status" value="1"/>
</dbReference>
<dbReference type="GO" id="GO:0016020">
    <property type="term" value="C:membrane"/>
    <property type="evidence" value="ECO:0007669"/>
    <property type="project" value="UniProtKB-SubCell"/>
</dbReference>
<dbReference type="AlphaFoldDB" id="A0A5N5T8V1"/>
<feature type="domain" description="Major facilitator superfamily (MFS) profile" evidence="6">
    <location>
        <begin position="98"/>
        <end position="215"/>
    </location>
</feature>
<gene>
    <name evidence="7" type="primary">Orct_8</name>
    <name evidence="7" type="ORF">Anas_14009</name>
</gene>
<organism evidence="7 8">
    <name type="scientific">Armadillidium nasatum</name>
    <dbReference type="NCBI Taxonomy" id="96803"/>
    <lineage>
        <taxon>Eukaryota</taxon>
        <taxon>Metazoa</taxon>
        <taxon>Ecdysozoa</taxon>
        <taxon>Arthropoda</taxon>
        <taxon>Crustacea</taxon>
        <taxon>Multicrustacea</taxon>
        <taxon>Malacostraca</taxon>
        <taxon>Eumalacostraca</taxon>
        <taxon>Peracarida</taxon>
        <taxon>Isopoda</taxon>
        <taxon>Oniscidea</taxon>
        <taxon>Crinocheta</taxon>
        <taxon>Armadillidiidae</taxon>
        <taxon>Armadillidium</taxon>
    </lineage>
</organism>
<comment type="subcellular location">
    <subcellularLocation>
        <location evidence="1">Membrane</location>
        <topology evidence="1">Multi-pass membrane protein</topology>
    </subcellularLocation>
</comment>
<dbReference type="GO" id="GO:0022857">
    <property type="term" value="F:transmembrane transporter activity"/>
    <property type="evidence" value="ECO:0007669"/>
    <property type="project" value="InterPro"/>
</dbReference>
<evidence type="ECO:0000259" key="6">
    <source>
        <dbReference type="PROSITE" id="PS50850"/>
    </source>
</evidence>
<evidence type="ECO:0000256" key="2">
    <source>
        <dbReference type="ARBA" id="ARBA00022692"/>
    </source>
</evidence>
<dbReference type="OrthoDB" id="6354675at2759"/>
<keyword evidence="4 5" id="KW-0472">Membrane</keyword>
<feature type="transmembrane region" description="Helical" evidence="5">
    <location>
        <begin position="170"/>
        <end position="192"/>
    </location>
</feature>
<dbReference type="InterPro" id="IPR020846">
    <property type="entry name" value="MFS_dom"/>
</dbReference>
<dbReference type="Pfam" id="PF07690">
    <property type="entry name" value="MFS_1"/>
    <property type="match status" value="1"/>
</dbReference>
<dbReference type="InterPro" id="IPR011701">
    <property type="entry name" value="MFS"/>
</dbReference>
<dbReference type="PROSITE" id="PS50850">
    <property type="entry name" value="MFS"/>
    <property type="match status" value="1"/>
</dbReference>
<reference evidence="7 8" key="1">
    <citation type="journal article" date="2019" name="PLoS Biol.">
        <title>Sex chromosomes control vertical transmission of feminizing Wolbachia symbionts in an isopod.</title>
        <authorList>
            <person name="Becking T."/>
            <person name="Chebbi M.A."/>
            <person name="Giraud I."/>
            <person name="Moumen B."/>
            <person name="Laverre T."/>
            <person name="Caubet Y."/>
            <person name="Peccoud J."/>
            <person name="Gilbert C."/>
            <person name="Cordaux R."/>
        </authorList>
    </citation>
    <scope>NUCLEOTIDE SEQUENCE [LARGE SCALE GENOMIC DNA]</scope>
    <source>
        <strain evidence="7">ANa2</strain>
        <tissue evidence="7">Whole body excluding digestive tract and cuticle</tissue>
    </source>
</reference>
<evidence type="ECO:0000313" key="8">
    <source>
        <dbReference type="Proteomes" id="UP000326759"/>
    </source>
</evidence>
<keyword evidence="3 5" id="KW-1133">Transmembrane helix</keyword>
<name>A0A5N5T8V1_9CRUS</name>
<keyword evidence="2 5" id="KW-0812">Transmembrane</keyword>
<dbReference type="InterPro" id="IPR036259">
    <property type="entry name" value="MFS_trans_sf"/>
</dbReference>
<sequence>MAVDIDSVLVALGEVGPYQMKIYFLLCLPIIFVGAANLAYVFIAAKPDYRCFIENCDDEEKPEYHEQFLNYTIPLNNKTNKYDSCHHYVKKSNDSFSTCFKDDFSENVTTCEYGYVFDKSIYESTIVSEFNLTCGDSWEASADQSVYFGGMLVGSIFFGYFSDKYGRRKIILAGIACMAISGITIALVPNLLAFQCFEIYKCNGLCWAFSDSFHI</sequence>
<protein>
    <submittedName>
        <fullName evidence="7">Organic cation transporter protein</fullName>
    </submittedName>
</protein>
<evidence type="ECO:0000256" key="5">
    <source>
        <dbReference type="SAM" id="Phobius"/>
    </source>
</evidence>
<feature type="transmembrane region" description="Helical" evidence="5">
    <location>
        <begin position="22"/>
        <end position="43"/>
    </location>
</feature>
<evidence type="ECO:0000256" key="4">
    <source>
        <dbReference type="ARBA" id="ARBA00023136"/>
    </source>
</evidence>
<dbReference type="EMBL" id="SEYY01005966">
    <property type="protein sequence ID" value="KAB7503064.1"/>
    <property type="molecule type" value="Genomic_DNA"/>
</dbReference>
<dbReference type="PANTHER" id="PTHR24064">
    <property type="entry name" value="SOLUTE CARRIER FAMILY 22 MEMBER"/>
    <property type="match status" value="1"/>
</dbReference>
<dbReference type="Gene3D" id="1.20.1250.20">
    <property type="entry name" value="MFS general substrate transporter like domains"/>
    <property type="match status" value="1"/>
</dbReference>
<proteinExistence type="predicted"/>
<dbReference type="Proteomes" id="UP000326759">
    <property type="component" value="Unassembled WGS sequence"/>
</dbReference>
<evidence type="ECO:0000256" key="3">
    <source>
        <dbReference type="ARBA" id="ARBA00022989"/>
    </source>
</evidence>
<feature type="non-terminal residue" evidence="7">
    <location>
        <position position="215"/>
    </location>
</feature>
<accession>A0A5N5T8V1</accession>